<dbReference type="PANTHER" id="PTHR43133:SF45">
    <property type="entry name" value="RNA POLYMERASE ECF-TYPE SIGMA FACTOR"/>
    <property type="match status" value="1"/>
</dbReference>
<dbReference type="InterPro" id="IPR036388">
    <property type="entry name" value="WH-like_DNA-bd_sf"/>
</dbReference>
<dbReference type="RefSeq" id="WP_090119356.1">
    <property type="nucleotide sequence ID" value="NZ_FNNJ01000001.1"/>
</dbReference>
<protein>
    <submittedName>
        <fullName evidence="7">RNA polymerase sigma-70 factor, ECF subfamily</fullName>
    </submittedName>
</protein>
<evidence type="ECO:0000256" key="3">
    <source>
        <dbReference type="ARBA" id="ARBA00023082"/>
    </source>
</evidence>
<evidence type="ECO:0000259" key="5">
    <source>
        <dbReference type="Pfam" id="PF04542"/>
    </source>
</evidence>
<sequence>MKYSNKNIEIATLIEENRRLIYKVVNSYCTDVNEQEDLIQEIIFQIINSYQNFDHKVKTTTWMYKIAFNVAISHYRKTNNRKKYFAEMPSKVVTIEETYNHEMDEKVKMLRQFIQEFDPLNKAILIMYLDGNSHTEISKVVGISVSNVGTKIGRIKKQLQKKFKK</sequence>
<comment type="similarity">
    <text evidence="1">Belongs to the sigma-70 factor family. ECF subfamily.</text>
</comment>
<dbReference type="InterPro" id="IPR013324">
    <property type="entry name" value="RNA_pol_sigma_r3/r4-like"/>
</dbReference>
<gene>
    <name evidence="7" type="ORF">SAMN05444411_101495</name>
</gene>
<evidence type="ECO:0000256" key="4">
    <source>
        <dbReference type="ARBA" id="ARBA00023163"/>
    </source>
</evidence>
<feature type="domain" description="RNA polymerase sigma factor 70 region 4 type 2" evidence="6">
    <location>
        <begin position="109"/>
        <end position="159"/>
    </location>
</feature>
<evidence type="ECO:0000313" key="8">
    <source>
        <dbReference type="Proteomes" id="UP000199595"/>
    </source>
</evidence>
<dbReference type="PANTHER" id="PTHR43133">
    <property type="entry name" value="RNA POLYMERASE ECF-TYPE SIGMA FACTO"/>
    <property type="match status" value="1"/>
</dbReference>
<dbReference type="InterPro" id="IPR014284">
    <property type="entry name" value="RNA_pol_sigma-70_dom"/>
</dbReference>
<dbReference type="GO" id="GO:0016987">
    <property type="term" value="F:sigma factor activity"/>
    <property type="evidence" value="ECO:0007669"/>
    <property type="project" value="UniProtKB-KW"/>
</dbReference>
<dbReference type="Proteomes" id="UP000199595">
    <property type="component" value="Unassembled WGS sequence"/>
</dbReference>
<name>A0A1H2SNT9_9FLAO</name>
<dbReference type="SUPFAM" id="SSF88659">
    <property type="entry name" value="Sigma3 and sigma4 domains of RNA polymerase sigma factors"/>
    <property type="match status" value="1"/>
</dbReference>
<dbReference type="InterPro" id="IPR039425">
    <property type="entry name" value="RNA_pol_sigma-70-like"/>
</dbReference>
<dbReference type="NCBIfam" id="TIGR02937">
    <property type="entry name" value="sigma70-ECF"/>
    <property type="match status" value="1"/>
</dbReference>
<evidence type="ECO:0000256" key="2">
    <source>
        <dbReference type="ARBA" id="ARBA00023015"/>
    </source>
</evidence>
<dbReference type="EMBL" id="FNNJ01000001">
    <property type="protein sequence ID" value="SDW33177.1"/>
    <property type="molecule type" value="Genomic_DNA"/>
</dbReference>
<dbReference type="OrthoDB" id="9780326at2"/>
<dbReference type="Gene3D" id="1.10.1740.10">
    <property type="match status" value="1"/>
</dbReference>
<dbReference type="AlphaFoldDB" id="A0A1H2SNT9"/>
<reference evidence="7 8" key="1">
    <citation type="submission" date="2016-10" db="EMBL/GenBank/DDBJ databases">
        <authorList>
            <person name="de Groot N.N."/>
        </authorList>
    </citation>
    <scope>NUCLEOTIDE SEQUENCE [LARGE SCALE GENOMIC DNA]</scope>
    <source>
        <strain evidence="7 8">DSM 24956</strain>
    </source>
</reference>
<dbReference type="InterPro" id="IPR013325">
    <property type="entry name" value="RNA_pol_sigma_r2"/>
</dbReference>
<evidence type="ECO:0000256" key="1">
    <source>
        <dbReference type="ARBA" id="ARBA00010641"/>
    </source>
</evidence>
<dbReference type="GO" id="GO:0006352">
    <property type="term" value="P:DNA-templated transcription initiation"/>
    <property type="evidence" value="ECO:0007669"/>
    <property type="project" value="InterPro"/>
</dbReference>
<dbReference type="STRING" id="762486.SAMN05444411_101495"/>
<dbReference type="SUPFAM" id="SSF88946">
    <property type="entry name" value="Sigma2 domain of RNA polymerase sigma factors"/>
    <property type="match status" value="1"/>
</dbReference>
<dbReference type="GO" id="GO:0003677">
    <property type="term" value="F:DNA binding"/>
    <property type="evidence" value="ECO:0007669"/>
    <property type="project" value="InterPro"/>
</dbReference>
<proteinExistence type="inferred from homology"/>
<dbReference type="InterPro" id="IPR007627">
    <property type="entry name" value="RNA_pol_sigma70_r2"/>
</dbReference>
<feature type="domain" description="RNA polymerase sigma-70 region 2" evidence="5">
    <location>
        <begin position="13"/>
        <end position="79"/>
    </location>
</feature>
<keyword evidence="4" id="KW-0804">Transcription</keyword>
<dbReference type="Pfam" id="PF08281">
    <property type="entry name" value="Sigma70_r4_2"/>
    <property type="match status" value="1"/>
</dbReference>
<evidence type="ECO:0000259" key="6">
    <source>
        <dbReference type="Pfam" id="PF08281"/>
    </source>
</evidence>
<organism evidence="7 8">
    <name type="scientific">Lutibacter oricola</name>
    <dbReference type="NCBI Taxonomy" id="762486"/>
    <lineage>
        <taxon>Bacteria</taxon>
        <taxon>Pseudomonadati</taxon>
        <taxon>Bacteroidota</taxon>
        <taxon>Flavobacteriia</taxon>
        <taxon>Flavobacteriales</taxon>
        <taxon>Flavobacteriaceae</taxon>
        <taxon>Lutibacter</taxon>
    </lineage>
</organism>
<dbReference type="InterPro" id="IPR013249">
    <property type="entry name" value="RNA_pol_sigma70_r4_t2"/>
</dbReference>
<keyword evidence="2" id="KW-0805">Transcription regulation</keyword>
<accession>A0A1H2SNT9</accession>
<evidence type="ECO:0000313" key="7">
    <source>
        <dbReference type="EMBL" id="SDW33177.1"/>
    </source>
</evidence>
<keyword evidence="3" id="KW-0731">Sigma factor</keyword>
<dbReference type="Pfam" id="PF04542">
    <property type="entry name" value="Sigma70_r2"/>
    <property type="match status" value="1"/>
</dbReference>
<dbReference type="Gene3D" id="1.10.10.10">
    <property type="entry name" value="Winged helix-like DNA-binding domain superfamily/Winged helix DNA-binding domain"/>
    <property type="match status" value="1"/>
</dbReference>
<keyword evidence="8" id="KW-1185">Reference proteome</keyword>